<feature type="transmembrane region" description="Helical" evidence="1">
    <location>
        <begin position="44"/>
        <end position="69"/>
    </location>
</feature>
<dbReference type="EMBL" id="GEDC01001349">
    <property type="protein sequence ID" value="JAS35949.1"/>
    <property type="molecule type" value="Transcribed_RNA"/>
</dbReference>
<gene>
    <name evidence="2" type="ORF">g.1145</name>
</gene>
<keyword evidence="1" id="KW-1133">Transmembrane helix</keyword>
<evidence type="ECO:0000313" key="2">
    <source>
        <dbReference type="EMBL" id="JAS35949.1"/>
    </source>
</evidence>
<name>A0A1B6EDC9_9HEMI</name>
<sequence length="242" mass="27610">MRLLKSCCGLLSLQVSCVVISAVYLTLAVIIFNVTVLDYYTGEHYAWGLTFAIIFSVMLAIIAVITLLGAYFENGVLILSAFVILLFAFTSWVVFVVLAYLLKTNSLGFVCIGPRCAMSLWIVALQFRSFPFKETYEENNNKTQSLSNESFQSLLKNRVEPYKINTVEGYYGPDYVKYIKDDDEDEDEKYLRKSHKTHTSYTLASIYLVLITTMGGIFSLAILLSYFYQIMEDERTLQNESF</sequence>
<feature type="transmembrane region" description="Helical" evidence="1">
    <location>
        <begin position="107"/>
        <end position="127"/>
    </location>
</feature>
<keyword evidence="1" id="KW-0472">Membrane</keyword>
<organism evidence="2">
    <name type="scientific">Clastoptera arizonana</name>
    <name type="common">Arizona spittle bug</name>
    <dbReference type="NCBI Taxonomy" id="38151"/>
    <lineage>
        <taxon>Eukaryota</taxon>
        <taxon>Metazoa</taxon>
        <taxon>Ecdysozoa</taxon>
        <taxon>Arthropoda</taxon>
        <taxon>Hexapoda</taxon>
        <taxon>Insecta</taxon>
        <taxon>Pterygota</taxon>
        <taxon>Neoptera</taxon>
        <taxon>Paraneoptera</taxon>
        <taxon>Hemiptera</taxon>
        <taxon>Auchenorrhyncha</taxon>
        <taxon>Cercopoidea</taxon>
        <taxon>Clastopteridae</taxon>
        <taxon>Clastoptera</taxon>
    </lineage>
</organism>
<keyword evidence="1" id="KW-0812">Transmembrane</keyword>
<feature type="transmembrane region" description="Helical" evidence="1">
    <location>
        <begin position="201"/>
        <end position="228"/>
    </location>
</feature>
<feature type="transmembrane region" description="Helical" evidence="1">
    <location>
        <begin position="7"/>
        <end position="32"/>
    </location>
</feature>
<evidence type="ECO:0000256" key="1">
    <source>
        <dbReference type="SAM" id="Phobius"/>
    </source>
</evidence>
<proteinExistence type="predicted"/>
<reference evidence="2" key="1">
    <citation type="submission" date="2015-12" db="EMBL/GenBank/DDBJ databases">
        <title>De novo transcriptome assembly of four potential Pierce s Disease insect vectors from Arizona vineyards.</title>
        <authorList>
            <person name="Tassone E.E."/>
        </authorList>
    </citation>
    <scope>NUCLEOTIDE SEQUENCE</scope>
</reference>
<dbReference type="AlphaFoldDB" id="A0A1B6EDC9"/>
<accession>A0A1B6EDC9</accession>
<protein>
    <submittedName>
        <fullName evidence="2">Uncharacterized protein</fullName>
    </submittedName>
</protein>
<feature type="transmembrane region" description="Helical" evidence="1">
    <location>
        <begin position="76"/>
        <end position="101"/>
    </location>
</feature>